<dbReference type="AlphaFoldDB" id="A0A2I1H0X8"/>
<gene>
    <name evidence="1" type="ORF">RhiirA4_425359</name>
</gene>
<dbReference type="Proteomes" id="UP000234323">
    <property type="component" value="Unassembled WGS sequence"/>
</dbReference>
<proteinExistence type="predicted"/>
<name>A0A2I1H0X8_9GLOM</name>
<dbReference type="VEuPathDB" id="FungiDB:FUN_024249"/>
<dbReference type="EMBL" id="LLXI01001225">
    <property type="protein sequence ID" value="PKY52546.1"/>
    <property type="molecule type" value="Genomic_DNA"/>
</dbReference>
<keyword evidence="2" id="KW-1185">Reference proteome</keyword>
<protein>
    <submittedName>
        <fullName evidence="1">Uncharacterized protein</fullName>
    </submittedName>
</protein>
<dbReference type="VEuPathDB" id="FungiDB:RhiirFUN_013186"/>
<accession>A0A2I1H0X8</accession>
<sequence length="781" mass="89158">MPKETCPLVSISSNIANLESRSWLKSALWCLSQLFDPFHQFQYTWMDLKRMGLVPNAARTPSWFKEISSVPNVLSLLPPPISGNACITPSLTSLIGKFVDKVDEVAHIRLRNKYYWIAGLDSSDSLIFGRAFYTLDDDTGCRVIYFSHWIPADNDRMQITPCPGCALNSLSDNDGPLALKSVGGKLIHRSCLSILPSYRCLNLYQMTSHIDISQQFINLKLSPFILCSYFRFLLGYCKMYIPEQFLITDIFSLQNSGLSALSPLNPFPDPRPAFAQRSGTTFHIVSSVHKMDSLNSYLVCAWVQILNDLILDSDIFSCPMVSPYNDVAELTLVLYVLNSLPLDSSVEIVSFLQLDLSYSTWRNASPTKWVRLKNNFLWSCIHELLRAKQLSCRFIRLLKDNPDSLHLIRAQNFLKEPNWFSSLQPIPLLDNVFPFTLRTMGLFTGLDKLLTQDPIKYWRSLADIRRFFSLIGLSRFSALQTSFHSIDWSLTFDTFKQTLYLRLLVSQASTFLQFRLKLWFDELPIIYRLCQRFPGLYADDSLCPNCGIFMETLEHLFICSPSSLDVNESNPEPLQNKDITVHLLQRFLVKLATKISSSPRCKQTYDEILSALNGLDTIGLPSLSSDSTNSSFPASWFLRGFILRDLSSCLIRHSGLNYRAVSPIISRTFLKFQRELYHGLWRPRCKLKVQTDLAKGITPSILRSYKGPSIQPFRFSSPQVTLSPVDVPLSPLQTSEWASLGIYWLHSSLARRKTWFHHLSGFLKSRTVLIWNNILAVLRIG</sequence>
<dbReference type="VEuPathDB" id="FungiDB:RhiirA1_476402"/>
<evidence type="ECO:0000313" key="1">
    <source>
        <dbReference type="EMBL" id="PKY52546.1"/>
    </source>
</evidence>
<dbReference type="VEuPathDB" id="FungiDB:RhiirA1_463720"/>
<comment type="caution">
    <text evidence="1">The sequence shown here is derived from an EMBL/GenBank/DDBJ whole genome shotgun (WGS) entry which is preliminary data.</text>
</comment>
<evidence type="ECO:0000313" key="2">
    <source>
        <dbReference type="Proteomes" id="UP000234323"/>
    </source>
</evidence>
<organism evidence="1 2">
    <name type="scientific">Rhizophagus irregularis</name>
    <dbReference type="NCBI Taxonomy" id="588596"/>
    <lineage>
        <taxon>Eukaryota</taxon>
        <taxon>Fungi</taxon>
        <taxon>Fungi incertae sedis</taxon>
        <taxon>Mucoromycota</taxon>
        <taxon>Glomeromycotina</taxon>
        <taxon>Glomeromycetes</taxon>
        <taxon>Glomerales</taxon>
        <taxon>Glomeraceae</taxon>
        <taxon>Rhizophagus</taxon>
    </lineage>
</organism>
<reference evidence="1 2" key="1">
    <citation type="submission" date="2015-10" db="EMBL/GenBank/DDBJ databases">
        <title>Genome analyses suggest a sexual origin of heterokaryosis in a supposedly ancient asexual fungus.</title>
        <authorList>
            <person name="Ropars J."/>
            <person name="Sedzielewska K."/>
            <person name="Noel J."/>
            <person name="Charron P."/>
            <person name="Farinelli L."/>
            <person name="Marton T."/>
            <person name="Kruger M."/>
            <person name="Pelin A."/>
            <person name="Brachmann A."/>
            <person name="Corradi N."/>
        </authorList>
    </citation>
    <scope>NUCLEOTIDE SEQUENCE [LARGE SCALE GENOMIC DNA]</scope>
    <source>
        <strain evidence="1 2">A4</strain>
    </source>
</reference>